<comment type="subunit">
    <text evidence="2">Component of the lipopolysaccharide transport and assembly complex. Interacts with LptE and LptA.</text>
</comment>
<evidence type="ECO:0000256" key="3">
    <source>
        <dbReference type="SAM" id="MobiDB-lite"/>
    </source>
</evidence>
<organism evidence="5 6">
    <name type="scientific">Marinobacterium lutimaris</name>
    <dbReference type="NCBI Taxonomy" id="568106"/>
    <lineage>
        <taxon>Bacteria</taxon>
        <taxon>Pseudomonadati</taxon>
        <taxon>Pseudomonadota</taxon>
        <taxon>Gammaproteobacteria</taxon>
        <taxon>Oceanospirillales</taxon>
        <taxon>Oceanospirillaceae</taxon>
        <taxon>Marinobacterium</taxon>
    </lineage>
</organism>
<protein>
    <recommendedName>
        <fullName evidence="2">LPS-assembly protein LptD</fullName>
    </recommendedName>
</protein>
<dbReference type="Proteomes" id="UP000236745">
    <property type="component" value="Unassembled WGS sequence"/>
</dbReference>
<keyword evidence="6" id="KW-1185">Reference proteome</keyword>
<feature type="compositionally biased region" description="Polar residues" evidence="3">
    <location>
        <begin position="79"/>
        <end position="95"/>
    </location>
</feature>
<keyword evidence="1 2" id="KW-0998">Cell outer membrane</keyword>
<dbReference type="GO" id="GO:0015920">
    <property type="term" value="P:lipopolysaccharide transport"/>
    <property type="evidence" value="ECO:0007669"/>
    <property type="project" value="InterPro"/>
</dbReference>
<dbReference type="GO" id="GO:0043165">
    <property type="term" value="P:Gram-negative-bacterium-type cell outer membrane assembly"/>
    <property type="evidence" value="ECO:0007669"/>
    <property type="project" value="UniProtKB-UniRule"/>
</dbReference>
<dbReference type="InterPro" id="IPR050218">
    <property type="entry name" value="LptD"/>
</dbReference>
<feature type="compositionally biased region" description="Low complexity" evidence="3">
    <location>
        <begin position="68"/>
        <end position="78"/>
    </location>
</feature>
<feature type="region of interest" description="Disordered" evidence="3">
    <location>
        <begin position="56"/>
        <end position="154"/>
    </location>
</feature>
<dbReference type="Pfam" id="PF04453">
    <property type="entry name" value="LptD"/>
    <property type="match status" value="1"/>
</dbReference>
<dbReference type="AlphaFoldDB" id="A0A1H6B104"/>
<feature type="signal peptide" evidence="2">
    <location>
        <begin position="1"/>
        <end position="26"/>
    </location>
</feature>
<feature type="compositionally biased region" description="Polar residues" evidence="3">
    <location>
        <begin position="56"/>
        <end position="67"/>
    </location>
</feature>
<name>A0A1H6B104_9GAMM</name>
<dbReference type="PANTHER" id="PTHR30189:SF1">
    <property type="entry name" value="LPS-ASSEMBLY PROTEIN LPTD"/>
    <property type="match status" value="1"/>
</dbReference>
<evidence type="ECO:0000313" key="5">
    <source>
        <dbReference type="EMBL" id="SEG54498.1"/>
    </source>
</evidence>
<dbReference type="GO" id="GO:1990351">
    <property type="term" value="C:transporter complex"/>
    <property type="evidence" value="ECO:0007669"/>
    <property type="project" value="TreeGrafter"/>
</dbReference>
<feature type="compositionally biased region" description="Low complexity" evidence="3">
    <location>
        <begin position="112"/>
        <end position="153"/>
    </location>
</feature>
<comment type="subcellular location">
    <subcellularLocation>
        <location evidence="2">Cell outer membrane</location>
    </subcellularLocation>
</comment>
<keyword evidence="2" id="KW-0472">Membrane</keyword>
<proteinExistence type="inferred from homology"/>
<keyword evidence="2" id="KW-0732">Signal</keyword>
<feature type="chain" id="PRO_5009356009" description="LPS-assembly protein LptD" evidence="2">
    <location>
        <begin position="27"/>
        <end position="942"/>
    </location>
</feature>
<evidence type="ECO:0000256" key="2">
    <source>
        <dbReference type="HAMAP-Rule" id="MF_01411"/>
    </source>
</evidence>
<dbReference type="GO" id="GO:0009279">
    <property type="term" value="C:cell outer membrane"/>
    <property type="evidence" value="ECO:0007669"/>
    <property type="project" value="UniProtKB-SubCell"/>
</dbReference>
<comment type="caution">
    <text evidence="2">Lacks conserved residue(s) required for the propagation of feature annotation.</text>
</comment>
<evidence type="ECO:0000313" key="6">
    <source>
        <dbReference type="Proteomes" id="UP000236745"/>
    </source>
</evidence>
<sequence length="942" mass="104938" precursor="true">MPFKRAHSFKLLLAVAAALSASQAAAQDDQRLWNCNLNAAGEWDCEVNETQGQALGSATSSVPAQNSATAPATAAKTTGNSNTTRQDNSNLQAPQSVEAHASSTPPAPPVEQPAAATAQAASQPANPEQSQATPTRVSSSVAASSQPAPQATTDGPYDQFACTVVNGQWVCSQNPVARSSAVPATAGARPVPQDYAYLDWYRFAPGEAGFGGACPGEYREPELHLDEAKTLEEQQTIFLEALRSSTVLGGTTQLEGGINMRQGQRLLTSDEAEYDSESQTAALDGNVTYREPGLLMVGDRARADLNAGHTSFHDAEYVMHQEHMRGSAVSIERFGDARVVMNDGRITFCEPGNNDWAIAADDLEIHTEEGYGEARHATFEIGDIPVLYLPYFYFPIDDTRRSGFLYPSIGYSDSDGLDIATPYYFNLAPNYDDTFTPRFVSERGLVLENEFRYMNTWSMNSLSTAYINDDDLYGDSRWALGIDHQGNPANNWFTRIDYRRISDDDYLDDLDTTNLEIAEEDDLDQIAMARYQGKSWTFTGQVHKYQTIDGGTEPYEQVPQLSLIGQEVIAGSTLVSYRAEYSYFDRDNEDLTGEERVIGSRFHVRPSVSYSWDRPWASIKPRLTYWYSQYDLSDQPDDWSDGPSLGIPIASLDSSVKLERNYGTSLTQTLEPRIKLIHAASEDQSQIPDFDSEELDFNYYSLFDETGYSGNDNVAGTTQATVGLSSAFYSQAGLERARVGVAQAYYFEDREADTGLRPGDVDGTESRSNLAVLASWNITPDLRFVHDSELDDEDNLKMVQQNYRLSYQPDESRLIYLSYRDNSGTRFDSQRDEDENEIRQTDFAFRWPISDQWGMIGRWQEDLLRDENIETLLGVEYTSCCWKIRVTGRQWVDDTDNIDDIETDTGVFIEFVLRGLGSFGQSGGREFLKDITGKEEDARNAF</sequence>
<gene>
    <name evidence="2" type="primary">lptD</name>
    <name evidence="5" type="ORF">SAMN05444390_102329</name>
</gene>
<dbReference type="InterPro" id="IPR007543">
    <property type="entry name" value="LptD_C"/>
</dbReference>
<reference evidence="5 6" key="1">
    <citation type="submission" date="2016-10" db="EMBL/GenBank/DDBJ databases">
        <authorList>
            <person name="de Groot N.N."/>
        </authorList>
    </citation>
    <scope>NUCLEOTIDE SEQUENCE [LARGE SCALE GENOMIC DNA]</scope>
    <source>
        <strain evidence="5 6">DSM 22012</strain>
    </source>
</reference>
<evidence type="ECO:0000259" key="4">
    <source>
        <dbReference type="Pfam" id="PF04453"/>
    </source>
</evidence>
<dbReference type="PANTHER" id="PTHR30189">
    <property type="entry name" value="LPS-ASSEMBLY PROTEIN"/>
    <property type="match status" value="1"/>
</dbReference>
<dbReference type="InterPro" id="IPR020889">
    <property type="entry name" value="LipoPS_assembly_LptD"/>
</dbReference>
<comment type="function">
    <text evidence="2">Together with LptE, is involved in the assembly of lipopolysaccharide (LPS) at the surface of the outer membrane.</text>
</comment>
<feature type="domain" description="LptD C-terminal" evidence="4">
    <location>
        <begin position="476"/>
        <end position="853"/>
    </location>
</feature>
<comment type="similarity">
    <text evidence="2">Belongs to the LptD family.</text>
</comment>
<accession>A0A1H6B104</accession>
<dbReference type="EMBL" id="FNVQ01000002">
    <property type="protein sequence ID" value="SEG54498.1"/>
    <property type="molecule type" value="Genomic_DNA"/>
</dbReference>
<evidence type="ECO:0000256" key="1">
    <source>
        <dbReference type="ARBA" id="ARBA00023237"/>
    </source>
</evidence>
<dbReference type="HAMAP" id="MF_01411">
    <property type="entry name" value="LPS_assembly_LptD"/>
    <property type="match status" value="1"/>
</dbReference>